<name>A0ACD3QL99_LARCR</name>
<accession>A0ACD3QL99</accession>
<comment type="caution">
    <text evidence="1">The sequence shown here is derived from an EMBL/GenBank/DDBJ whole genome shotgun (WGS) entry which is preliminary data.</text>
</comment>
<protein>
    <submittedName>
        <fullName evidence="1">Uncharacterized protein</fullName>
    </submittedName>
</protein>
<proteinExistence type="predicted"/>
<dbReference type="EMBL" id="CM011691">
    <property type="protein sequence ID" value="TMS07888.1"/>
    <property type="molecule type" value="Genomic_DNA"/>
</dbReference>
<evidence type="ECO:0000313" key="1">
    <source>
        <dbReference type="EMBL" id="TMS07888.1"/>
    </source>
</evidence>
<dbReference type="Proteomes" id="UP000793456">
    <property type="component" value="Chromosome XVIII"/>
</dbReference>
<organism evidence="1 2">
    <name type="scientific">Larimichthys crocea</name>
    <name type="common">Large yellow croaker</name>
    <name type="synonym">Pseudosciaena crocea</name>
    <dbReference type="NCBI Taxonomy" id="215358"/>
    <lineage>
        <taxon>Eukaryota</taxon>
        <taxon>Metazoa</taxon>
        <taxon>Chordata</taxon>
        <taxon>Craniata</taxon>
        <taxon>Vertebrata</taxon>
        <taxon>Euteleostomi</taxon>
        <taxon>Actinopterygii</taxon>
        <taxon>Neopterygii</taxon>
        <taxon>Teleostei</taxon>
        <taxon>Neoteleostei</taxon>
        <taxon>Acanthomorphata</taxon>
        <taxon>Eupercaria</taxon>
        <taxon>Sciaenidae</taxon>
        <taxon>Larimichthys</taxon>
    </lineage>
</organism>
<reference evidence="1" key="1">
    <citation type="submission" date="2018-11" db="EMBL/GenBank/DDBJ databases">
        <title>The sequence and de novo assembly of Larimichthys crocea genome using PacBio and Hi-C technologies.</title>
        <authorList>
            <person name="Xu P."/>
            <person name="Chen B."/>
            <person name="Zhou Z."/>
            <person name="Ke Q."/>
            <person name="Wu Y."/>
            <person name="Bai H."/>
            <person name="Pu F."/>
        </authorList>
    </citation>
    <scope>NUCLEOTIDE SEQUENCE</scope>
    <source>
        <tissue evidence="1">Muscle</tissue>
    </source>
</reference>
<keyword evidence="2" id="KW-1185">Reference proteome</keyword>
<evidence type="ECO:0000313" key="2">
    <source>
        <dbReference type="Proteomes" id="UP000793456"/>
    </source>
</evidence>
<sequence>MDKTLHILQKSTDGVPTGISLDMSLNMDEGEDFTEQQIVGLPDKIPLVKPYFKKKQRKLDAKCLHRALEDPLLTTLLSTDTLVSGDGVFVPRNQPGRTPGNLCAAAVVKQNCMGQVCLKDSGAADDATAGAGVPGLMTRDGDVEIADTTAELEETERRGERPKIHRSNPRQPLLSGKTWPQGGWEHSDNNVPQQGYTSHSCTQGFSPGVRHQKQ</sequence>
<gene>
    <name evidence="1" type="ORF">E3U43_011981</name>
</gene>